<name>A0A0A3I204_9BACL</name>
<accession>A0A0A3I204</accession>
<evidence type="ECO:0000256" key="1">
    <source>
        <dbReference type="SAM" id="MobiDB-lite"/>
    </source>
</evidence>
<dbReference type="EMBL" id="JPVO01000044">
    <property type="protein sequence ID" value="KGR76688.1"/>
    <property type="molecule type" value="Genomic_DNA"/>
</dbReference>
<comment type="caution">
    <text evidence="2">The sequence shown here is derived from an EMBL/GenBank/DDBJ whole genome shotgun (WGS) entry which is preliminary data.</text>
</comment>
<dbReference type="OrthoDB" id="2454814at2"/>
<reference evidence="2 3" key="1">
    <citation type="submission" date="2014-02" db="EMBL/GenBank/DDBJ databases">
        <title>Draft genome sequence of Lysinibacillus sinduriensis JCM 15800.</title>
        <authorList>
            <person name="Zhang F."/>
            <person name="Wang G."/>
            <person name="Zhang L."/>
        </authorList>
    </citation>
    <scope>NUCLEOTIDE SEQUENCE [LARGE SCALE GENOMIC DNA]</scope>
    <source>
        <strain evidence="2 3">JCM 15800</strain>
    </source>
</reference>
<keyword evidence="3" id="KW-1185">Reference proteome</keyword>
<evidence type="ECO:0000313" key="2">
    <source>
        <dbReference type="EMBL" id="KGR76688.1"/>
    </source>
</evidence>
<dbReference type="AlphaFoldDB" id="A0A0A3I204"/>
<proteinExistence type="predicted"/>
<evidence type="ECO:0000313" key="3">
    <source>
        <dbReference type="Proteomes" id="UP000030408"/>
    </source>
</evidence>
<dbReference type="Proteomes" id="UP000030408">
    <property type="component" value="Unassembled WGS sequence"/>
</dbReference>
<dbReference type="eggNOG" id="ENOG50318ZN">
    <property type="taxonomic scope" value="Bacteria"/>
</dbReference>
<feature type="region of interest" description="Disordered" evidence="1">
    <location>
        <begin position="1"/>
        <end position="20"/>
    </location>
</feature>
<organism evidence="2 3">
    <name type="scientific">Ureibacillus sinduriensis BLB-1 = JCM 15800</name>
    <dbReference type="NCBI Taxonomy" id="1384057"/>
    <lineage>
        <taxon>Bacteria</taxon>
        <taxon>Bacillati</taxon>
        <taxon>Bacillota</taxon>
        <taxon>Bacilli</taxon>
        <taxon>Bacillales</taxon>
        <taxon>Caryophanaceae</taxon>
        <taxon>Ureibacillus</taxon>
    </lineage>
</organism>
<sequence>MESKKEFANLPASEKPDMVDSDNISLFDLHEDMKTVDAIPVEELNKRVKTEDDELITEVFRKESPDEKRQH</sequence>
<gene>
    <name evidence="2" type="ORF">CD33_05900</name>
</gene>
<protein>
    <submittedName>
        <fullName evidence="2">Uncharacterized protein</fullName>
    </submittedName>
</protein>